<reference evidence="1" key="1">
    <citation type="submission" date="2022-08" db="EMBL/GenBank/DDBJ databases">
        <title>Genome Sequencing of Bacteroides fragilis Group Isolates with Nanopore Technology.</title>
        <authorList>
            <person name="Tisza M.J."/>
            <person name="Smith D."/>
            <person name="Dekker J.P."/>
        </authorList>
    </citation>
    <scope>NUCLEOTIDE SEQUENCE</scope>
    <source>
        <strain evidence="1">BFG-70</strain>
    </source>
</reference>
<protein>
    <submittedName>
        <fullName evidence="1">Uncharacterized protein</fullName>
    </submittedName>
</protein>
<dbReference type="Proteomes" id="UP001060330">
    <property type="component" value="Chromosome"/>
</dbReference>
<evidence type="ECO:0000313" key="1">
    <source>
        <dbReference type="EMBL" id="UVR56838.1"/>
    </source>
</evidence>
<gene>
    <name evidence="1" type="ORF">NXX45_01845</name>
</gene>
<dbReference type="RefSeq" id="WP_032542170.1">
    <property type="nucleotide sequence ID" value="NZ_CP036539.1"/>
</dbReference>
<sequence>MLNESNQFHGCAANDSFGTSTYETRSNSPIALIGNPYIDLSAYGIDLHGCTIRYLRKPNVKGNIITGIFSISGRIETAGATSYESLILFLVDKRKEYHRYVSECRQLKRQRNYESWLARHPEFIFHNCNVTFVG</sequence>
<organism evidence="1 2">
    <name type="scientific">Bacteroides fragilis</name>
    <dbReference type="NCBI Taxonomy" id="817"/>
    <lineage>
        <taxon>Bacteria</taxon>
        <taxon>Pseudomonadati</taxon>
        <taxon>Bacteroidota</taxon>
        <taxon>Bacteroidia</taxon>
        <taxon>Bacteroidales</taxon>
        <taxon>Bacteroidaceae</taxon>
        <taxon>Bacteroides</taxon>
    </lineage>
</organism>
<proteinExistence type="predicted"/>
<evidence type="ECO:0000313" key="2">
    <source>
        <dbReference type="Proteomes" id="UP001060330"/>
    </source>
</evidence>
<accession>A0AAQ2NE36</accession>
<name>A0AAQ2NE36_BACFG</name>
<dbReference type="EMBL" id="CP103216">
    <property type="protein sequence ID" value="UVR56838.1"/>
    <property type="molecule type" value="Genomic_DNA"/>
</dbReference>
<dbReference type="AlphaFoldDB" id="A0AAQ2NE36"/>